<dbReference type="InterPro" id="IPR051210">
    <property type="entry name" value="Ub_ligase/GEF_domain"/>
</dbReference>
<feature type="region of interest" description="Disordered" evidence="2">
    <location>
        <begin position="1929"/>
        <end position="1958"/>
    </location>
</feature>
<keyword evidence="4" id="KW-1185">Reference proteome</keyword>
<feature type="region of interest" description="Disordered" evidence="2">
    <location>
        <begin position="309"/>
        <end position="383"/>
    </location>
</feature>
<feature type="region of interest" description="Disordered" evidence="2">
    <location>
        <begin position="903"/>
        <end position="924"/>
    </location>
</feature>
<dbReference type="PANTHER" id="PTHR22870">
    <property type="entry name" value="REGULATOR OF CHROMOSOME CONDENSATION"/>
    <property type="match status" value="1"/>
</dbReference>
<evidence type="ECO:0000313" key="3">
    <source>
        <dbReference type="EMBL" id="OLQ01849.1"/>
    </source>
</evidence>
<evidence type="ECO:0000256" key="1">
    <source>
        <dbReference type="ARBA" id="ARBA00022737"/>
    </source>
</evidence>
<accession>A0A1Q9E371</accession>
<comment type="caution">
    <text evidence="3">The sequence shown here is derived from an EMBL/GenBank/DDBJ whole genome shotgun (WGS) entry which is preliminary data.</text>
</comment>
<evidence type="ECO:0000256" key="2">
    <source>
        <dbReference type="SAM" id="MobiDB-lite"/>
    </source>
</evidence>
<feature type="region of interest" description="Disordered" evidence="2">
    <location>
        <begin position="89"/>
        <end position="151"/>
    </location>
</feature>
<organism evidence="3 4">
    <name type="scientific">Symbiodinium microadriaticum</name>
    <name type="common">Dinoflagellate</name>
    <name type="synonym">Zooxanthella microadriatica</name>
    <dbReference type="NCBI Taxonomy" id="2951"/>
    <lineage>
        <taxon>Eukaryota</taxon>
        <taxon>Sar</taxon>
        <taxon>Alveolata</taxon>
        <taxon>Dinophyceae</taxon>
        <taxon>Suessiales</taxon>
        <taxon>Symbiodiniaceae</taxon>
        <taxon>Symbiodinium</taxon>
    </lineage>
</organism>
<feature type="compositionally biased region" description="Low complexity" evidence="2">
    <location>
        <begin position="119"/>
        <end position="138"/>
    </location>
</feature>
<dbReference type="SUPFAM" id="SSF50985">
    <property type="entry name" value="RCC1/BLIP-II"/>
    <property type="match status" value="2"/>
</dbReference>
<dbReference type="PANTHER" id="PTHR22870:SF155">
    <property type="entry name" value="E3 UBIQUITIN-PROTEIN LIGASE HERC1-RELATED"/>
    <property type="match status" value="1"/>
</dbReference>
<proteinExistence type="predicted"/>
<name>A0A1Q9E371_SYMMI</name>
<keyword evidence="1" id="KW-0677">Repeat</keyword>
<protein>
    <submittedName>
        <fullName evidence="3">Putative E3 ubiquitin-protein ligase HERC2</fullName>
    </submittedName>
</protein>
<dbReference type="Proteomes" id="UP000186817">
    <property type="component" value="Unassembled WGS sequence"/>
</dbReference>
<feature type="compositionally biased region" description="Basic residues" evidence="2">
    <location>
        <begin position="904"/>
        <end position="916"/>
    </location>
</feature>
<feature type="compositionally biased region" description="Acidic residues" evidence="2">
    <location>
        <begin position="734"/>
        <end position="743"/>
    </location>
</feature>
<dbReference type="OrthoDB" id="10333322at2759"/>
<reference evidence="3 4" key="1">
    <citation type="submission" date="2016-02" db="EMBL/GenBank/DDBJ databases">
        <title>Genome analysis of coral dinoflagellate symbionts highlights evolutionary adaptations to a symbiotic lifestyle.</title>
        <authorList>
            <person name="Aranda M."/>
            <person name="Li Y."/>
            <person name="Liew Y.J."/>
            <person name="Baumgarten S."/>
            <person name="Simakov O."/>
            <person name="Wilson M."/>
            <person name="Piel J."/>
            <person name="Ashoor H."/>
            <person name="Bougouffa S."/>
            <person name="Bajic V.B."/>
            <person name="Ryu T."/>
            <person name="Ravasi T."/>
            <person name="Bayer T."/>
            <person name="Micklem G."/>
            <person name="Kim H."/>
            <person name="Bhak J."/>
            <person name="Lajeunesse T.C."/>
            <person name="Voolstra C.R."/>
        </authorList>
    </citation>
    <scope>NUCLEOTIDE SEQUENCE [LARGE SCALE GENOMIC DNA]</scope>
    <source>
        <strain evidence="3 4">CCMP2467</strain>
    </source>
</reference>
<feature type="compositionally biased region" description="Acidic residues" evidence="2">
    <location>
        <begin position="370"/>
        <end position="383"/>
    </location>
</feature>
<dbReference type="InterPro" id="IPR009091">
    <property type="entry name" value="RCC1/BLIP-II"/>
</dbReference>
<feature type="compositionally biased region" description="Low complexity" evidence="2">
    <location>
        <begin position="435"/>
        <end position="449"/>
    </location>
</feature>
<dbReference type="Gene3D" id="2.130.10.30">
    <property type="entry name" value="Regulator of chromosome condensation 1/beta-lactamase-inhibitor protein II"/>
    <property type="match status" value="2"/>
</dbReference>
<feature type="region of interest" description="Disordered" evidence="2">
    <location>
        <begin position="721"/>
        <end position="743"/>
    </location>
</feature>
<evidence type="ECO:0000313" key="4">
    <source>
        <dbReference type="Proteomes" id="UP000186817"/>
    </source>
</evidence>
<feature type="region of interest" description="Disordered" evidence="2">
    <location>
        <begin position="414"/>
        <end position="458"/>
    </location>
</feature>
<gene>
    <name evidence="3" type="primary">HERC2</name>
    <name evidence="3" type="ORF">AK812_SmicGene15377</name>
</gene>
<dbReference type="EMBL" id="LSRX01000279">
    <property type="protein sequence ID" value="OLQ01849.1"/>
    <property type="molecule type" value="Genomic_DNA"/>
</dbReference>
<sequence>MSKNGVVETPPVEKLSQLVVEFYSLAGYPDPGNIEDWRAAQLVELYDKAFAIFMKASCLRVFVILCLGEQISQVDGIYFVNSDAATEAGGDAASARRRDDGDDGTDPYIVEGDTEPEESPSAGSGVVVSADSDSPPVAEMQPVAAPSREPSLDDAIVPAEAAKGPWWSRCFPRHEEPEPFSGSDLIPRSLNEVLAQFDDSEPEAASGSGQSQHQWLKDNEADRKYLQTLLAASAEKLEKLCRAKAIDPDRIPGRVLTLGNGENQDRMVLGGVMQMDHLETQPWDGVAASPPSKHLEVIDLDTPKKVLTRNDQLTMKAASCDEKPSKGKGRGRGRGGNSVKAVKQDKSKQGKPKRASASSSEKPIASASECAEEAWQDEEWEEGDWDAAEWTAAEWDEWEEWNASDWAAWDKWEQGEEHASTTKKRNRAAKKAEAEAAPAPKAAAAAKAKQVGRVRKGNVSTEVADDDLDDSFSYPQTFARRACPPIKGSEAFHLWRGITKSFNLQVLPFLERGTRANAEAVYWQYARVRWQQSGLRPGDEDFLELMDMVLLLMTFTGGWGSEAFVLCILLVDIMFEKELDFIEHFAGSAVLTHTARETGYEAAALDKIYGIPGLVWGALFQLGFHGKGDNTEKYTRAFARRMVGLFSDLIQQPREFRQWSGSSMLDGLSGLTAVKKELPDDPQKLANMIQDLQLNLLASDVPVPDDKQMMLLHLVQDPVGAVETKPNKANHDDTSDDDMDDDDEDTFLRKVETYKDTLRYRDEGTDGGFYSRDDMIKKVPDGGLGWSAKYADKVIAWCQANPNGNIRKNKYDDELEEYWCDKRTSGELPKLNDIKDSLGKLYDELAALQAEAKIGNMTDAQNEKLEKVFENVKKQHLCCNPPLKQCPYAEPRMTLAISSEVKNRKLKKKEGNKRKAATAPDAEKGSAKVDMIMQAIVLDSSLKATAKHVVTIAEAFTAGESDCPALADMAKCPKNDAEKALQSVLRKFDLTLNVPTTMKTFADRATLPVLMPQDFISGPRLQEFWSRYRAWMPDHEMWTHSHFDTSALVPLMVHGDGGRTFKKDELMVVQFQPVLGFGTRISHPLPRQSHPGVNLAKHTFTTRFLYGVLHKSAYKEDPSCFTRFFDAFMQDLAALYHCGLNLQNKHLHFLVIGVKGDLPFLQKAAHLERTFLNVRKAPEKASSKPLSGCCHLCLAGTAGFPFEEFNRAPKFTETMGACNPYPWSHLPPFVEYIPHVRANPAALLRLDLMHIVHLGVGRDFTGSSCVVMLGLYEDATSVSEAIDRLSRDLKQFLRATKRQLHFRCLSRDMLGYANESSFPTGHWSKAADTPVMFEFIIWLLEQHSSKREQDKLLRLISGGAQAMGIFMRTVLGAGLWLTRDEASAASESGLHFLACYSKCASICFQRKKCRNAKGPQLQALKSDFNIVMTIPNAEDTWKNSAVKLQKRQGRVGCSNSNHQVERTTTVQADLEEAVGTLKRRAETALEVGKGQLVHSSGVVLDVLAPIKRARLQDGDSLVLHMSKVQVQAVPCDFAAVLGDGSFMTWGDPGEGADSSDVQGQLMNVQQIQGSHNAFAAILADGSVVTWGIAGDGGNSSDVQDQLKNVQQIQATSSAFAAILDDGSVVTWGDADHGGDSGAVQAQLQNVQQIQATRYAFAAILGDGSVVTWGDAEDGGDSSSVQGLLKNVLQVQASGGDYGGAFAAILADGSVVTWGDAGYGGDSSAVQNQLKNVQQVQAAPGVGGGAFAAILADGSVVTWADAGYGGDSSAVQNQLKNVQQVQAARGDGGGAFAAILADGSVVTWGDTGYGGDSSAVQNQLKNVQQIQATGSAFAAVLDDGSVVTWGDADHGGDSGAVQAQLQNVQQIQATRYAFAAILGDGSVVTWGDAEDGGDSSSVRTQLQNVQQIQASHGAFAAILGDGSVVTWGLEEEEEAEDGEEDRLEEEDEEEEEAEEEELL</sequence>